<feature type="transmembrane region" description="Helical" evidence="1">
    <location>
        <begin position="116"/>
        <end position="147"/>
    </location>
</feature>
<sequence length="154" mass="17223">MIFDFLWRLRGTVSVAPTTANEAVLAEVERLLIRQGMFIARRGPENLSFTAPGAGLIGRNWRAMIMLDRGRFWISQSAKGRRLHYNLRSFNAMMFCLLGALMFLAVGAAAEGIARGLAFAALAFCWLYGMNMLLAVIRVSIAIRLAVRKARRRS</sequence>
<evidence type="ECO:0000256" key="1">
    <source>
        <dbReference type="SAM" id="Phobius"/>
    </source>
</evidence>
<accession>A0A7Z8Y2W1</accession>
<feature type="transmembrane region" description="Helical" evidence="1">
    <location>
        <begin position="90"/>
        <end position="110"/>
    </location>
</feature>
<evidence type="ECO:0000313" key="2">
    <source>
        <dbReference type="EMBL" id="VDC49927.1"/>
    </source>
</evidence>
<protein>
    <submittedName>
        <fullName evidence="2">Uncharacterized protein</fullName>
    </submittedName>
</protein>
<keyword evidence="1" id="KW-0472">Membrane</keyword>
<keyword evidence="1" id="KW-1133">Transmembrane helix</keyword>
<dbReference type="Proteomes" id="UP000289220">
    <property type="component" value="Unassembled WGS sequence"/>
</dbReference>
<dbReference type="RefSeq" id="WP_154726068.1">
    <property type="nucleotide sequence ID" value="NZ_UXHF01000026.1"/>
</dbReference>
<dbReference type="AlphaFoldDB" id="A0A7Z8Y2W1"/>
<organism evidence="2 3">
    <name type="scientific">Brevundimonas mediterranea</name>
    <dbReference type="NCBI Taxonomy" id="74329"/>
    <lineage>
        <taxon>Bacteria</taxon>
        <taxon>Pseudomonadati</taxon>
        <taxon>Pseudomonadota</taxon>
        <taxon>Alphaproteobacteria</taxon>
        <taxon>Caulobacterales</taxon>
        <taxon>Caulobacteraceae</taxon>
        <taxon>Brevundimonas</taxon>
    </lineage>
</organism>
<reference evidence="2 3" key="1">
    <citation type="submission" date="2018-11" db="EMBL/GenBank/DDBJ databases">
        <authorList>
            <person name="Peiro R."/>
            <person name="Begona"/>
            <person name="Cbmso G."/>
            <person name="Lopez M."/>
            <person name="Gonzalez S."/>
            <person name="Sacristan E."/>
            <person name="Castillo E."/>
        </authorList>
    </citation>
    <scope>NUCLEOTIDE SEQUENCE [LARGE SCALE GENOMIC DNA]</scope>
    <source>
        <strain evidence="2">Brev_genome</strain>
    </source>
</reference>
<name>A0A7Z8Y2W1_9CAUL</name>
<dbReference type="EMBL" id="UXHF01000026">
    <property type="protein sequence ID" value="VDC49927.1"/>
    <property type="molecule type" value="Genomic_DNA"/>
</dbReference>
<gene>
    <name evidence="2" type="ORF">BREV_BREV_01576</name>
</gene>
<proteinExistence type="predicted"/>
<evidence type="ECO:0000313" key="3">
    <source>
        <dbReference type="Proteomes" id="UP000289220"/>
    </source>
</evidence>
<comment type="caution">
    <text evidence="2">The sequence shown here is derived from an EMBL/GenBank/DDBJ whole genome shotgun (WGS) entry which is preliminary data.</text>
</comment>
<keyword evidence="3" id="KW-1185">Reference proteome</keyword>
<keyword evidence="1" id="KW-0812">Transmembrane</keyword>